<comment type="caution">
    <text evidence="1">The sequence shown here is derived from an EMBL/GenBank/DDBJ whole genome shotgun (WGS) entry which is preliminary data.</text>
</comment>
<evidence type="ECO:0000313" key="1">
    <source>
        <dbReference type="EMBL" id="CAI9572385.1"/>
    </source>
</evidence>
<organism evidence="1 2">
    <name type="scientific">Staurois parvus</name>
    <dbReference type="NCBI Taxonomy" id="386267"/>
    <lineage>
        <taxon>Eukaryota</taxon>
        <taxon>Metazoa</taxon>
        <taxon>Chordata</taxon>
        <taxon>Craniata</taxon>
        <taxon>Vertebrata</taxon>
        <taxon>Euteleostomi</taxon>
        <taxon>Amphibia</taxon>
        <taxon>Batrachia</taxon>
        <taxon>Anura</taxon>
        <taxon>Neobatrachia</taxon>
        <taxon>Ranoidea</taxon>
        <taxon>Ranidae</taxon>
        <taxon>Staurois</taxon>
    </lineage>
</organism>
<evidence type="ECO:0000313" key="2">
    <source>
        <dbReference type="Proteomes" id="UP001162483"/>
    </source>
</evidence>
<sequence>MHSLKKKNPKTSLAINTKLSMCSVTPHNMSHQENGRIRQARIKSGSNCGFTKCRGLTP</sequence>
<dbReference type="EMBL" id="CATNWA010014491">
    <property type="protein sequence ID" value="CAI9572385.1"/>
    <property type="molecule type" value="Genomic_DNA"/>
</dbReference>
<accession>A0ABN9DKG1</accession>
<gene>
    <name evidence="1" type="ORF">SPARVUS_LOCUS7434583</name>
</gene>
<proteinExistence type="predicted"/>
<keyword evidence="2" id="KW-1185">Reference proteome</keyword>
<dbReference type="Proteomes" id="UP001162483">
    <property type="component" value="Unassembled WGS sequence"/>
</dbReference>
<name>A0ABN9DKG1_9NEOB</name>
<reference evidence="1" key="1">
    <citation type="submission" date="2023-05" db="EMBL/GenBank/DDBJ databases">
        <authorList>
            <person name="Stuckert A."/>
        </authorList>
    </citation>
    <scope>NUCLEOTIDE SEQUENCE</scope>
</reference>
<protein>
    <submittedName>
        <fullName evidence="1">Uncharacterized protein</fullName>
    </submittedName>
</protein>